<feature type="transmembrane region" description="Helical" evidence="2">
    <location>
        <begin position="16"/>
        <end position="40"/>
    </location>
</feature>
<comment type="caution">
    <text evidence="3">The sequence shown here is derived from an EMBL/GenBank/DDBJ whole genome shotgun (WGS) entry which is preliminary data.</text>
</comment>
<evidence type="ECO:0000256" key="2">
    <source>
        <dbReference type="SAM" id="Phobius"/>
    </source>
</evidence>
<dbReference type="Proteomes" id="UP001348641">
    <property type="component" value="Unassembled WGS sequence"/>
</dbReference>
<keyword evidence="2" id="KW-1133">Transmembrane helix</keyword>
<proteinExistence type="predicted"/>
<feature type="transmembrane region" description="Helical" evidence="2">
    <location>
        <begin position="150"/>
        <end position="168"/>
    </location>
</feature>
<feature type="region of interest" description="Disordered" evidence="1">
    <location>
        <begin position="181"/>
        <end position="236"/>
    </location>
</feature>
<feature type="compositionally biased region" description="Basic and acidic residues" evidence="1">
    <location>
        <begin position="201"/>
        <end position="210"/>
    </location>
</feature>
<accession>A0ABU7KSR1</accession>
<name>A0ABU7KSR1_9ACTN</name>
<keyword evidence="2" id="KW-0812">Transmembrane</keyword>
<feature type="transmembrane region" description="Helical" evidence="2">
    <location>
        <begin position="67"/>
        <end position="87"/>
    </location>
</feature>
<feature type="compositionally biased region" description="Basic and acidic residues" evidence="1">
    <location>
        <begin position="224"/>
        <end position="236"/>
    </location>
</feature>
<evidence type="ECO:0008006" key="5">
    <source>
        <dbReference type="Google" id="ProtNLM"/>
    </source>
</evidence>
<evidence type="ECO:0000313" key="4">
    <source>
        <dbReference type="Proteomes" id="UP001348641"/>
    </source>
</evidence>
<evidence type="ECO:0000313" key="3">
    <source>
        <dbReference type="EMBL" id="MEE2052322.1"/>
    </source>
</evidence>
<sequence>MTEQNRADGAAPLRQLAVGACVFGALVLLGALLGLVWWQFAPRAEGTALGDGQVFTGTTEDVFAGEGYFVVMTALAGLATGYAAYMVQFPLARRRLQDLRLAVLVAGFLGAVAGALLTWRVGVALDGGAHAAVGAAESGATVVTGLHLDATAFLVAWPFVFVLQYGLLDAVSIVRRDLPGVPPPAPAPPEGAAEGAVGQEDGDRAPRDGELPPAPPAHGAPVAVEHDPSGPEGTGR</sequence>
<dbReference type="RefSeq" id="WP_330159359.1">
    <property type="nucleotide sequence ID" value="NZ_BAAAJA010000009.1"/>
</dbReference>
<protein>
    <recommendedName>
        <fullName evidence="5">DUF2567 domain-containing protein</fullName>
    </recommendedName>
</protein>
<reference evidence="3 4" key="1">
    <citation type="submission" date="2023-07" db="EMBL/GenBank/DDBJ databases">
        <authorList>
            <person name="Girao M."/>
            <person name="Carvalho M.F."/>
        </authorList>
    </citation>
    <scope>NUCLEOTIDE SEQUENCE [LARGE SCALE GENOMIC DNA]</scope>
    <source>
        <strain evidence="3 4">66/93</strain>
    </source>
</reference>
<dbReference type="EMBL" id="JAUUCC010000044">
    <property type="protein sequence ID" value="MEE2052322.1"/>
    <property type="molecule type" value="Genomic_DNA"/>
</dbReference>
<keyword evidence="2" id="KW-0472">Membrane</keyword>
<evidence type="ECO:0000256" key="1">
    <source>
        <dbReference type="SAM" id="MobiDB-lite"/>
    </source>
</evidence>
<organism evidence="3 4">
    <name type="scientific">Nocardiopsis tropica</name>
    <dbReference type="NCBI Taxonomy" id="109330"/>
    <lineage>
        <taxon>Bacteria</taxon>
        <taxon>Bacillati</taxon>
        <taxon>Actinomycetota</taxon>
        <taxon>Actinomycetes</taxon>
        <taxon>Streptosporangiales</taxon>
        <taxon>Nocardiopsidaceae</taxon>
        <taxon>Nocardiopsis</taxon>
    </lineage>
</organism>
<gene>
    <name evidence="3" type="ORF">Q8A49_17630</name>
</gene>
<feature type="transmembrane region" description="Helical" evidence="2">
    <location>
        <begin position="99"/>
        <end position="119"/>
    </location>
</feature>